<gene>
    <name evidence="1" type="ORF">CCMP2556_LOCUS32128</name>
</gene>
<dbReference type="EMBL" id="CAXAMN010021997">
    <property type="protein sequence ID" value="CAK9065321.1"/>
    <property type="molecule type" value="Genomic_DNA"/>
</dbReference>
<keyword evidence="2" id="KW-1185">Reference proteome</keyword>
<organism evidence="1 2">
    <name type="scientific">Durusdinium trenchii</name>
    <dbReference type="NCBI Taxonomy" id="1381693"/>
    <lineage>
        <taxon>Eukaryota</taxon>
        <taxon>Sar</taxon>
        <taxon>Alveolata</taxon>
        <taxon>Dinophyceae</taxon>
        <taxon>Suessiales</taxon>
        <taxon>Symbiodiniaceae</taxon>
        <taxon>Durusdinium</taxon>
    </lineage>
</organism>
<protein>
    <submittedName>
        <fullName evidence="1">Uncharacterized protein</fullName>
    </submittedName>
</protein>
<reference evidence="1 2" key="1">
    <citation type="submission" date="2024-02" db="EMBL/GenBank/DDBJ databases">
        <authorList>
            <person name="Chen Y."/>
            <person name="Shah S."/>
            <person name="Dougan E. K."/>
            <person name="Thang M."/>
            <person name="Chan C."/>
        </authorList>
    </citation>
    <scope>NUCLEOTIDE SEQUENCE [LARGE SCALE GENOMIC DNA]</scope>
</reference>
<name>A0ABP0NNH3_9DINO</name>
<evidence type="ECO:0000313" key="2">
    <source>
        <dbReference type="Proteomes" id="UP001642484"/>
    </source>
</evidence>
<dbReference type="Proteomes" id="UP001642484">
    <property type="component" value="Unassembled WGS sequence"/>
</dbReference>
<proteinExistence type="predicted"/>
<comment type="caution">
    <text evidence="1">The sequence shown here is derived from an EMBL/GenBank/DDBJ whole genome shotgun (WGS) entry which is preliminary data.</text>
</comment>
<sequence length="423" mass="47633">MLGGSSRDPSIKSMHLWSSILTMDDAKQNIFIQRVLMLHEIALKQGGRASIPRLALSDWNTLADQFCFLGHCLKHMWEKTDSSGNRMFNDALITSICKRCVEGDYMSDAETALEVLDPQFNPEETTMFKEHKPEEVDAVKEQVAQCDAQVSVLNQDARKAQFEADCLALARDLAQVASLYKVIEKGERGRRSDKDREQNTFNGCQIMLDRSLSEVQEAAQLLSGEQLPRILLNSVLMKSGVSSGGTVGIMNLTPYDAWLERTCHKGFDGMTFRTVSTTKNLQISQYVEKVLALDLMEDWPYEKDPPPPPPGQGEVDPSAYPLKVVKYGRKNAAEIQALVVAAQEEQKAPPVKIVPWEEPVALEQVMDQYVVETKFSGRMAGTSLLLVRARRRDGSLSQVVDDQEFKLFIVVWRHFMGRMTDQR</sequence>
<evidence type="ECO:0000313" key="1">
    <source>
        <dbReference type="EMBL" id="CAK9065321.1"/>
    </source>
</evidence>
<accession>A0ABP0NNH3</accession>